<dbReference type="SMART" id="SM01058">
    <property type="entry name" value="CarD_TRCF"/>
    <property type="match status" value="1"/>
</dbReference>
<dbReference type="Pfam" id="PF00270">
    <property type="entry name" value="DEAD"/>
    <property type="match status" value="1"/>
</dbReference>
<dbReference type="SUPFAM" id="SSF141259">
    <property type="entry name" value="CarD-like"/>
    <property type="match status" value="1"/>
</dbReference>
<evidence type="ECO:0000259" key="15">
    <source>
        <dbReference type="PROSITE" id="PS51192"/>
    </source>
</evidence>
<dbReference type="InterPro" id="IPR001650">
    <property type="entry name" value="Helicase_C-like"/>
</dbReference>
<evidence type="ECO:0000256" key="10">
    <source>
        <dbReference type="ARBA" id="ARBA00061104"/>
    </source>
</evidence>
<dbReference type="Pfam" id="PF17757">
    <property type="entry name" value="UvrB_inter"/>
    <property type="match status" value="1"/>
</dbReference>
<comment type="similarity">
    <text evidence="11 13">In the C-terminal section; belongs to the helicase family. RecG subfamily.</text>
</comment>
<name>A0A6S6ZIU0_9BURK</name>
<keyword evidence="6" id="KW-0347">Helicase</keyword>
<reference evidence="17 18" key="1">
    <citation type="submission" date="2020-04" db="EMBL/GenBank/DDBJ databases">
        <authorList>
            <person name="De Canck E."/>
        </authorList>
    </citation>
    <scope>NUCLEOTIDE SEQUENCE [LARGE SCALE GENOMIC DNA]</scope>
    <source>
        <strain evidence="17 18">LMG 3431</strain>
    </source>
</reference>
<evidence type="ECO:0000313" key="18">
    <source>
        <dbReference type="Proteomes" id="UP000494108"/>
    </source>
</evidence>
<dbReference type="GO" id="GO:0003678">
    <property type="term" value="F:DNA helicase activity"/>
    <property type="evidence" value="ECO:0007669"/>
    <property type="project" value="TreeGrafter"/>
</dbReference>
<dbReference type="Gene3D" id="3.30.2060.10">
    <property type="entry name" value="Penicillin-binding protein 1b domain"/>
    <property type="match status" value="1"/>
</dbReference>
<dbReference type="SMART" id="SM00982">
    <property type="entry name" value="TRCF"/>
    <property type="match status" value="1"/>
</dbReference>
<dbReference type="HAMAP" id="MF_00969">
    <property type="entry name" value="TRCF"/>
    <property type="match status" value="1"/>
</dbReference>
<keyword evidence="5 13" id="KW-0378">Hydrolase</keyword>
<dbReference type="InterPro" id="IPR036101">
    <property type="entry name" value="CarD-like/TRCF_RID_sf"/>
</dbReference>
<dbReference type="InterPro" id="IPR041471">
    <property type="entry name" value="UvrB_inter"/>
</dbReference>
<dbReference type="GO" id="GO:0003684">
    <property type="term" value="F:damaged DNA binding"/>
    <property type="evidence" value="ECO:0007669"/>
    <property type="project" value="InterPro"/>
</dbReference>
<feature type="domain" description="Helicase ATP-binding" evidence="15">
    <location>
        <begin position="633"/>
        <end position="794"/>
    </location>
</feature>
<dbReference type="SUPFAM" id="SSF143517">
    <property type="entry name" value="TRCF domain-like"/>
    <property type="match status" value="1"/>
</dbReference>
<dbReference type="Pfam" id="PF03461">
    <property type="entry name" value="TRCF"/>
    <property type="match status" value="1"/>
</dbReference>
<evidence type="ECO:0000256" key="1">
    <source>
        <dbReference type="ARBA" id="ARBA00004496"/>
    </source>
</evidence>
<dbReference type="Gene3D" id="3.40.50.11180">
    <property type="match status" value="1"/>
</dbReference>
<gene>
    <name evidence="13 17" type="primary">mfd</name>
    <name evidence="17" type="ORF">LMG3431_04166</name>
</gene>
<dbReference type="InterPro" id="IPR005118">
    <property type="entry name" value="TRCF_C"/>
</dbReference>
<dbReference type="Pfam" id="PF21132">
    <property type="entry name" value="MFD_D3"/>
    <property type="match status" value="1"/>
</dbReference>
<evidence type="ECO:0000313" key="17">
    <source>
        <dbReference type="EMBL" id="CAB3677198.1"/>
    </source>
</evidence>
<comment type="similarity">
    <text evidence="10 13">In the N-terminal section; belongs to the UvrB family.</text>
</comment>
<evidence type="ECO:0000256" key="11">
    <source>
        <dbReference type="ARBA" id="ARBA00061399"/>
    </source>
</evidence>
<keyword evidence="18" id="KW-1185">Reference proteome</keyword>
<dbReference type="EMBL" id="CADIJX010000005">
    <property type="protein sequence ID" value="CAB3677198.1"/>
    <property type="molecule type" value="Genomic_DNA"/>
</dbReference>
<dbReference type="InterPro" id="IPR048635">
    <property type="entry name" value="MFD_D3"/>
</dbReference>
<dbReference type="Gene3D" id="3.90.1150.50">
    <property type="entry name" value="Transcription-repair-coupling factor, D7 domain"/>
    <property type="match status" value="1"/>
</dbReference>
<dbReference type="InterPro" id="IPR047112">
    <property type="entry name" value="RecG/Mfd"/>
</dbReference>
<proteinExistence type="inferred from homology"/>
<organism evidence="17 18">
    <name type="scientific">Achromobacter pestifer</name>
    <dbReference type="NCBI Taxonomy" id="1353889"/>
    <lineage>
        <taxon>Bacteria</taxon>
        <taxon>Pseudomonadati</taxon>
        <taxon>Pseudomonadota</taxon>
        <taxon>Betaproteobacteria</taxon>
        <taxon>Burkholderiales</taxon>
        <taxon>Alcaligenaceae</taxon>
        <taxon>Achromobacter</taxon>
    </lineage>
</organism>
<evidence type="ECO:0000256" key="14">
    <source>
        <dbReference type="SAM" id="MobiDB-lite"/>
    </source>
</evidence>
<dbReference type="AlphaFoldDB" id="A0A6S6ZIU0"/>
<feature type="domain" description="Helicase C-terminal" evidence="16">
    <location>
        <begin position="815"/>
        <end position="969"/>
    </location>
</feature>
<dbReference type="PROSITE" id="PS51192">
    <property type="entry name" value="HELICASE_ATP_BIND_1"/>
    <property type="match status" value="1"/>
</dbReference>
<evidence type="ECO:0000256" key="9">
    <source>
        <dbReference type="ARBA" id="ARBA00023204"/>
    </source>
</evidence>
<keyword evidence="2 13" id="KW-0963">Cytoplasm</keyword>
<dbReference type="InterPro" id="IPR011545">
    <property type="entry name" value="DEAD/DEAH_box_helicase_dom"/>
</dbReference>
<evidence type="ECO:0000256" key="2">
    <source>
        <dbReference type="ARBA" id="ARBA00022490"/>
    </source>
</evidence>
<keyword evidence="8 13" id="KW-0238">DNA-binding</keyword>
<evidence type="ECO:0000256" key="4">
    <source>
        <dbReference type="ARBA" id="ARBA00022763"/>
    </source>
</evidence>
<evidence type="ECO:0000256" key="8">
    <source>
        <dbReference type="ARBA" id="ARBA00023125"/>
    </source>
</evidence>
<dbReference type="Gene3D" id="2.40.10.170">
    <property type="match status" value="1"/>
</dbReference>
<evidence type="ECO:0000256" key="5">
    <source>
        <dbReference type="ARBA" id="ARBA00022801"/>
    </source>
</evidence>
<dbReference type="PANTHER" id="PTHR47964:SF1">
    <property type="entry name" value="ATP-DEPENDENT DNA HELICASE HOMOLOG RECG, CHLOROPLASTIC"/>
    <property type="match status" value="1"/>
</dbReference>
<dbReference type="Pfam" id="PF02559">
    <property type="entry name" value="CarD_TRCF_RID"/>
    <property type="match status" value="1"/>
</dbReference>
<accession>A0A6S6ZIU0</accession>
<dbReference type="SMART" id="SM00487">
    <property type="entry name" value="DEXDc"/>
    <property type="match status" value="1"/>
</dbReference>
<keyword evidence="4 13" id="KW-0227">DNA damage</keyword>
<dbReference type="PROSITE" id="PS51194">
    <property type="entry name" value="HELICASE_CTER"/>
    <property type="match status" value="1"/>
</dbReference>
<dbReference type="InterPro" id="IPR014001">
    <property type="entry name" value="Helicase_ATP-bd"/>
</dbReference>
<dbReference type="EC" id="3.6.4.-" evidence="13"/>
<dbReference type="GO" id="GO:0016787">
    <property type="term" value="F:hydrolase activity"/>
    <property type="evidence" value="ECO:0007669"/>
    <property type="project" value="UniProtKB-KW"/>
</dbReference>
<dbReference type="NCBIfam" id="TIGR00580">
    <property type="entry name" value="mfd"/>
    <property type="match status" value="1"/>
</dbReference>
<dbReference type="InterPro" id="IPR004576">
    <property type="entry name" value="Mfd"/>
</dbReference>
<dbReference type="PANTHER" id="PTHR47964">
    <property type="entry name" value="ATP-DEPENDENT DNA HELICASE HOMOLOG RECG, CHLOROPLASTIC"/>
    <property type="match status" value="1"/>
</dbReference>
<dbReference type="GO" id="GO:0005737">
    <property type="term" value="C:cytoplasm"/>
    <property type="evidence" value="ECO:0007669"/>
    <property type="project" value="UniProtKB-SubCell"/>
</dbReference>
<comment type="function">
    <text evidence="13">Couples transcription and DNA repair by recognizing RNA polymerase (RNAP) stalled at DNA lesions. Mediates ATP-dependent release of RNAP and its truncated transcript from the DNA, and recruitment of nucleotide excision repair machinery to the damaged site.</text>
</comment>
<dbReference type="FunFam" id="3.40.50.300:FF:000300">
    <property type="entry name" value="Transcription-repair-coupling factor"/>
    <property type="match status" value="1"/>
</dbReference>
<feature type="region of interest" description="Disordered" evidence="14">
    <location>
        <begin position="1"/>
        <end position="25"/>
    </location>
</feature>
<dbReference type="GO" id="GO:0000716">
    <property type="term" value="P:transcription-coupled nucleotide-excision repair, DNA damage recognition"/>
    <property type="evidence" value="ECO:0007669"/>
    <property type="project" value="UniProtKB-UniRule"/>
</dbReference>
<comment type="subcellular location">
    <subcellularLocation>
        <location evidence="1 13">Cytoplasm</location>
    </subcellularLocation>
</comment>
<dbReference type="GO" id="GO:0005524">
    <property type="term" value="F:ATP binding"/>
    <property type="evidence" value="ECO:0007669"/>
    <property type="project" value="UniProtKB-UniRule"/>
</dbReference>
<dbReference type="Gene3D" id="3.40.50.300">
    <property type="entry name" value="P-loop containing nucleotide triphosphate hydrolases"/>
    <property type="match status" value="2"/>
</dbReference>
<protein>
    <recommendedName>
        <fullName evidence="12 13">Transcription-repair-coupling factor</fullName>
        <shortName evidence="13">TRCF</shortName>
        <ecNumber evidence="13">3.6.4.-</ecNumber>
    </recommendedName>
</protein>
<dbReference type="InterPro" id="IPR037235">
    <property type="entry name" value="TRCF-like_C_D7"/>
</dbReference>
<evidence type="ECO:0000256" key="12">
    <source>
        <dbReference type="ARBA" id="ARBA00070128"/>
    </source>
</evidence>
<evidence type="ECO:0000256" key="7">
    <source>
        <dbReference type="ARBA" id="ARBA00022840"/>
    </source>
</evidence>
<sequence>MPASTLMPTPTSSATAAPPVPATAPTLSALKPGARYAQPRPPGSGDAWLLADLARQASTPLVILTAEPLEAQRLAEEIQLFAPDLRVRQLPDWETLPYDSFSPHQDLISQRLHTLHSLMMKTVDVLTVPITTALYRLAPPAFLAAYTFSFKQKDKLNEAALRAQLTLANYNHVTQVTAPGEFCLRGGLIDLFPMGSAVPYRLDLFDDEIETIRSFDVDTQRSLYPVREVQLLPGREFPMDEDSRTRFRARFREIFEGDPSRALPYKDIGNGIPFAGVEYYLPLFFEETATLFDYLTAGTVTVTVGDIDDAIQRFNHDTSSRYGFLKSDRERPVLPPSALFLDSETLYSRLKEFRRLSLTAGEPHPDFSTIPDVSVARRSDDPIAKLRALVQTRQTRLLLCADSAGRRETLVQMLNEFGVTPDAQPDSIEAFLASDANFGIVAAPLTTGFGLPQANLAFLTENDLYPGLATTSRRGKRDQERASNVEAMVRDLSELRAGDPVVHAQHGIGRYHGLVNMDMGEGEMEFLHLEYANGSTLYVPVSQLHVIARYSGADPDAAPLHQLGSGQWDKARRKAARQVRDTAAELLALYAQRAAREGFAFNLPLNDYQAFAEGFGFEETVDQAAAIEAVIADMTSGRPMDRLVCGDVGFGKTEVALRAAFLAVANGKQVALLCPTTLLAEQHAQTFSDRFADWPVRVVELSRFRSAKEVAAAIEGINDGRVDIVIGTHKILSKDVKFKRLGLVIIDEEHRFGVRQKETLKALRAEVDVLTLTATPIPRTLGMSLEGIRDFSVIATAPQKRLAIKTFVRREDGSTLREALLRELKRGGQCYFLHNEVETIHNRRARLEELVPEARIAVAHGQMPERELEQVMKGFYQQRYNVLLCTTIIETGIDVPSANTIVIHRADRFGLAQLHQLRGRVGRSHHQAYAYLLTPGEDAITNNAKKRLEAIQAMEELGSGFYLAMHDLEIRGTGEVLGDSQSGNIQEVGFSMYNEMLNEAVRALRAGEEPDLDAPFNLACEVNLHAPALLPSDYCADVHARLGIYKRLAHAADEDDLIHIQEELIDRFGKLPEAAQTLLTTHRLRLAAQPLGIVKIDASETQALLQFGPKTSVDPARIIELVQRQRNIKLAGQDKLRVEIKAAQIAARADAVRAVLRALK</sequence>
<dbReference type="FunFam" id="3.40.50.300:FF:000546">
    <property type="entry name" value="Transcription-repair-coupling factor"/>
    <property type="match status" value="1"/>
</dbReference>
<evidence type="ECO:0000256" key="6">
    <source>
        <dbReference type="ARBA" id="ARBA00022806"/>
    </source>
</evidence>
<dbReference type="InterPro" id="IPR027417">
    <property type="entry name" value="P-loop_NTPase"/>
</dbReference>
<dbReference type="Gene3D" id="3.40.50.11140">
    <property type="match status" value="1"/>
</dbReference>
<dbReference type="Pfam" id="PF00271">
    <property type="entry name" value="Helicase_C"/>
    <property type="match status" value="1"/>
</dbReference>
<keyword evidence="7 13" id="KW-0067">ATP-binding</keyword>
<evidence type="ECO:0000256" key="3">
    <source>
        <dbReference type="ARBA" id="ARBA00022741"/>
    </source>
</evidence>
<evidence type="ECO:0000256" key="13">
    <source>
        <dbReference type="HAMAP-Rule" id="MF_00969"/>
    </source>
</evidence>
<dbReference type="RefSeq" id="WP_175176486.1">
    <property type="nucleotide sequence ID" value="NZ_CADIJX010000005.1"/>
</dbReference>
<dbReference type="Proteomes" id="UP000494108">
    <property type="component" value="Unassembled WGS sequence"/>
</dbReference>
<dbReference type="GO" id="GO:0006355">
    <property type="term" value="P:regulation of DNA-templated transcription"/>
    <property type="evidence" value="ECO:0007669"/>
    <property type="project" value="UniProtKB-UniRule"/>
</dbReference>
<dbReference type="InterPro" id="IPR003711">
    <property type="entry name" value="CarD-like/TRCF_RID"/>
</dbReference>
<dbReference type="CDD" id="cd17991">
    <property type="entry name" value="DEXHc_TRCF"/>
    <property type="match status" value="1"/>
</dbReference>
<keyword evidence="9 13" id="KW-0234">DNA repair</keyword>
<evidence type="ECO:0000259" key="16">
    <source>
        <dbReference type="PROSITE" id="PS51194"/>
    </source>
</evidence>
<dbReference type="SMART" id="SM00490">
    <property type="entry name" value="HELICc"/>
    <property type="match status" value="1"/>
</dbReference>
<dbReference type="SUPFAM" id="SSF52540">
    <property type="entry name" value="P-loop containing nucleoside triphosphate hydrolases"/>
    <property type="match status" value="4"/>
</dbReference>
<keyword evidence="3 13" id="KW-0547">Nucleotide-binding</keyword>